<sequence length="33" mass="3631">MMVQFSGKANVEEFNFLPCSCSSSLVPLPVHTM</sequence>
<keyword evidence="2" id="KW-1185">Reference proteome</keyword>
<evidence type="ECO:0000313" key="1">
    <source>
        <dbReference type="EMBL" id="KRY03126.1"/>
    </source>
</evidence>
<dbReference type="AlphaFoldDB" id="A0A0V0YSF6"/>
<gene>
    <name evidence="1" type="ORF">T03_11950</name>
</gene>
<proteinExistence type="predicted"/>
<dbReference type="Proteomes" id="UP000054653">
    <property type="component" value="Unassembled WGS sequence"/>
</dbReference>
<comment type="caution">
    <text evidence="1">The sequence shown here is derived from an EMBL/GenBank/DDBJ whole genome shotgun (WGS) entry which is preliminary data.</text>
</comment>
<accession>A0A0V0YSF6</accession>
<organism evidence="1 2">
    <name type="scientific">Trichinella britovi</name>
    <name type="common">Parasitic roundworm</name>
    <dbReference type="NCBI Taxonomy" id="45882"/>
    <lineage>
        <taxon>Eukaryota</taxon>
        <taxon>Metazoa</taxon>
        <taxon>Ecdysozoa</taxon>
        <taxon>Nematoda</taxon>
        <taxon>Enoplea</taxon>
        <taxon>Dorylaimia</taxon>
        <taxon>Trichinellida</taxon>
        <taxon>Trichinellidae</taxon>
        <taxon>Trichinella</taxon>
    </lineage>
</organism>
<reference evidence="1 2" key="1">
    <citation type="submission" date="2015-01" db="EMBL/GenBank/DDBJ databases">
        <title>Evolution of Trichinella species and genotypes.</title>
        <authorList>
            <person name="Korhonen P.K."/>
            <person name="Edoardo P."/>
            <person name="Giuseppe L.R."/>
            <person name="Gasser R.B."/>
        </authorList>
    </citation>
    <scope>NUCLEOTIDE SEQUENCE [LARGE SCALE GENOMIC DNA]</scope>
    <source>
        <strain evidence="1">ISS120</strain>
    </source>
</reference>
<dbReference type="EMBL" id="JYDI01006812">
    <property type="protein sequence ID" value="KRY03126.1"/>
    <property type="molecule type" value="Genomic_DNA"/>
</dbReference>
<protein>
    <submittedName>
        <fullName evidence="1">Uncharacterized protein</fullName>
    </submittedName>
</protein>
<name>A0A0V0YSF6_TRIBR</name>
<evidence type="ECO:0000313" key="2">
    <source>
        <dbReference type="Proteomes" id="UP000054653"/>
    </source>
</evidence>